<sequence length="309" mass="30807">MIVQTSALTLLLALSVRGAANAPCYFPGGGSALGYYPCAANAYISSCCPAGWTCYSNALCIATTDSNSFPNLTLGAVQRGACTNPNWTNDICGSACLDSDNADGALAACGADKYCCEHDYEIGACNCSSSDAFTISAGLAQTIVQVSDAPLPTGTPSVSIASPITSFLSITTTHNSTSNTASSASNTGSSTGSRTASSMSSSATSTATNASSDDGSHDRNLKLGLGLGIGLGGAAILGALAYFFWRRRRGSGGGSSVGGRQVEGRDHGGQGGGGGGFGGGSLELTEDHLNGPSYGQSYQPNGAQHRGGV</sequence>
<organism evidence="4 5">
    <name type="scientific">Diplogelasinospora grovesii</name>
    <dbReference type="NCBI Taxonomy" id="303347"/>
    <lineage>
        <taxon>Eukaryota</taxon>
        <taxon>Fungi</taxon>
        <taxon>Dikarya</taxon>
        <taxon>Ascomycota</taxon>
        <taxon>Pezizomycotina</taxon>
        <taxon>Sordariomycetes</taxon>
        <taxon>Sordariomycetidae</taxon>
        <taxon>Sordariales</taxon>
        <taxon>Diplogelasinosporaceae</taxon>
        <taxon>Diplogelasinospora</taxon>
    </lineage>
</organism>
<protein>
    <recommendedName>
        <fullName evidence="6">Mid2 domain-containing protein</fullName>
    </recommendedName>
</protein>
<evidence type="ECO:0000313" key="5">
    <source>
        <dbReference type="Proteomes" id="UP001303473"/>
    </source>
</evidence>
<proteinExistence type="predicted"/>
<dbReference type="AlphaFoldDB" id="A0AAN6S415"/>
<evidence type="ECO:0000256" key="1">
    <source>
        <dbReference type="SAM" id="MobiDB-lite"/>
    </source>
</evidence>
<evidence type="ECO:0000256" key="3">
    <source>
        <dbReference type="SAM" id="SignalP"/>
    </source>
</evidence>
<evidence type="ECO:0000313" key="4">
    <source>
        <dbReference type="EMBL" id="KAK3939066.1"/>
    </source>
</evidence>
<keyword evidence="3" id="KW-0732">Signal</keyword>
<keyword evidence="2" id="KW-1133">Transmembrane helix</keyword>
<dbReference type="Proteomes" id="UP001303473">
    <property type="component" value="Unassembled WGS sequence"/>
</dbReference>
<dbReference type="EMBL" id="MU853817">
    <property type="protein sequence ID" value="KAK3939066.1"/>
    <property type="molecule type" value="Genomic_DNA"/>
</dbReference>
<feature type="compositionally biased region" description="Gly residues" evidence="1">
    <location>
        <begin position="269"/>
        <end position="281"/>
    </location>
</feature>
<evidence type="ECO:0008006" key="6">
    <source>
        <dbReference type="Google" id="ProtNLM"/>
    </source>
</evidence>
<feature type="compositionally biased region" description="Low complexity" evidence="1">
    <location>
        <begin position="175"/>
        <end position="212"/>
    </location>
</feature>
<comment type="caution">
    <text evidence="4">The sequence shown here is derived from an EMBL/GenBank/DDBJ whole genome shotgun (WGS) entry which is preliminary data.</text>
</comment>
<feature type="compositionally biased region" description="Polar residues" evidence="1">
    <location>
        <begin position="293"/>
        <end position="302"/>
    </location>
</feature>
<feature type="region of interest" description="Disordered" evidence="1">
    <location>
        <begin position="252"/>
        <end position="309"/>
    </location>
</feature>
<feature type="signal peptide" evidence="3">
    <location>
        <begin position="1"/>
        <end position="20"/>
    </location>
</feature>
<evidence type="ECO:0000256" key="2">
    <source>
        <dbReference type="SAM" id="Phobius"/>
    </source>
</evidence>
<feature type="transmembrane region" description="Helical" evidence="2">
    <location>
        <begin position="223"/>
        <end position="245"/>
    </location>
</feature>
<keyword evidence="2" id="KW-0472">Membrane</keyword>
<name>A0AAN6S415_9PEZI</name>
<keyword evidence="5" id="KW-1185">Reference proteome</keyword>
<gene>
    <name evidence="4" type="ORF">QBC46DRAFT_388728</name>
</gene>
<keyword evidence="2" id="KW-0812">Transmembrane</keyword>
<reference evidence="5" key="1">
    <citation type="journal article" date="2023" name="Mol. Phylogenet. Evol.">
        <title>Genome-scale phylogeny and comparative genomics of the fungal order Sordariales.</title>
        <authorList>
            <person name="Hensen N."/>
            <person name="Bonometti L."/>
            <person name="Westerberg I."/>
            <person name="Brannstrom I.O."/>
            <person name="Guillou S."/>
            <person name="Cros-Aarteil S."/>
            <person name="Calhoun S."/>
            <person name="Haridas S."/>
            <person name="Kuo A."/>
            <person name="Mondo S."/>
            <person name="Pangilinan J."/>
            <person name="Riley R."/>
            <person name="LaButti K."/>
            <person name="Andreopoulos B."/>
            <person name="Lipzen A."/>
            <person name="Chen C."/>
            <person name="Yan M."/>
            <person name="Daum C."/>
            <person name="Ng V."/>
            <person name="Clum A."/>
            <person name="Steindorff A."/>
            <person name="Ohm R.A."/>
            <person name="Martin F."/>
            <person name="Silar P."/>
            <person name="Natvig D.O."/>
            <person name="Lalanne C."/>
            <person name="Gautier V."/>
            <person name="Ament-Velasquez S.L."/>
            <person name="Kruys A."/>
            <person name="Hutchinson M.I."/>
            <person name="Powell A.J."/>
            <person name="Barry K."/>
            <person name="Miller A.N."/>
            <person name="Grigoriev I.V."/>
            <person name="Debuchy R."/>
            <person name="Gladieux P."/>
            <person name="Hiltunen Thoren M."/>
            <person name="Johannesson H."/>
        </authorList>
    </citation>
    <scope>NUCLEOTIDE SEQUENCE [LARGE SCALE GENOMIC DNA]</scope>
    <source>
        <strain evidence="5">CBS 340.73</strain>
    </source>
</reference>
<accession>A0AAN6S415</accession>
<feature type="chain" id="PRO_5042944970" description="Mid2 domain-containing protein" evidence="3">
    <location>
        <begin position="21"/>
        <end position="309"/>
    </location>
</feature>
<feature type="region of interest" description="Disordered" evidence="1">
    <location>
        <begin position="175"/>
        <end position="217"/>
    </location>
</feature>